<proteinExistence type="predicted"/>
<evidence type="ECO:0000313" key="2">
    <source>
        <dbReference type="EMBL" id="NNU43010.1"/>
    </source>
</evidence>
<feature type="signal peptide" evidence="1">
    <location>
        <begin position="1"/>
        <end position="22"/>
    </location>
</feature>
<protein>
    <submittedName>
        <fullName evidence="2">Uncharacterized protein</fullName>
    </submittedName>
</protein>
<organism evidence="2 3">
    <name type="scientific">Ramlibacter montanisoli</name>
    <dbReference type="NCBI Taxonomy" id="2732512"/>
    <lineage>
        <taxon>Bacteria</taxon>
        <taxon>Pseudomonadati</taxon>
        <taxon>Pseudomonadota</taxon>
        <taxon>Betaproteobacteria</taxon>
        <taxon>Burkholderiales</taxon>
        <taxon>Comamonadaceae</taxon>
        <taxon>Ramlibacter</taxon>
    </lineage>
</organism>
<sequence>MHARILATAAVAALLAGCTAMLPRGSTDAPSPFPTFKDAQEAAEKIVPFKTPSSELSKLGFDAVHGRNVTVIPYPDIVARLAPYSGVPLDQLDPGIRTCILAKTACRGYVFRFAKEDRSREGGFWADFLNVTRETHVRGWWFEALVVVNDGTVLFRNVSGQPHVERLVRERNPLGPFQPAGEGAGAVLLR</sequence>
<evidence type="ECO:0000313" key="3">
    <source>
        <dbReference type="Proteomes" id="UP000552954"/>
    </source>
</evidence>
<reference evidence="2 3" key="2">
    <citation type="submission" date="2020-06" db="EMBL/GenBank/DDBJ databases">
        <title>Ramlibacter rhizophilus sp. nov., isolated from rhizosphere soil of national flower Mugunghwa from South Korea.</title>
        <authorList>
            <person name="Zheng-Fei Y."/>
            <person name="Huan T."/>
        </authorList>
    </citation>
    <scope>NUCLEOTIDE SEQUENCE [LARGE SCALE GENOMIC DNA]</scope>
    <source>
        <strain evidence="2 3">B156</strain>
    </source>
</reference>
<dbReference type="AlphaFoldDB" id="A0A849K5Z5"/>
<dbReference type="RefSeq" id="WP_171557754.1">
    <property type="nucleotide sequence ID" value="NZ_JABFCS010000001.1"/>
</dbReference>
<dbReference type="EMBL" id="JABFCS010000001">
    <property type="protein sequence ID" value="NNU43010.1"/>
    <property type="molecule type" value="Genomic_DNA"/>
</dbReference>
<keyword evidence="3" id="KW-1185">Reference proteome</keyword>
<name>A0A849K5Z5_9BURK</name>
<dbReference type="PROSITE" id="PS51257">
    <property type="entry name" value="PROKAR_LIPOPROTEIN"/>
    <property type="match status" value="1"/>
</dbReference>
<accession>A0A849K5Z5</accession>
<dbReference type="Proteomes" id="UP000552954">
    <property type="component" value="Unassembled WGS sequence"/>
</dbReference>
<gene>
    <name evidence="2" type="ORF">HK415_07300</name>
</gene>
<evidence type="ECO:0000256" key="1">
    <source>
        <dbReference type="SAM" id="SignalP"/>
    </source>
</evidence>
<keyword evidence="1" id="KW-0732">Signal</keyword>
<feature type="chain" id="PRO_5033005530" evidence="1">
    <location>
        <begin position="23"/>
        <end position="190"/>
    </location>
</feature>
<reference evidence="2 3" key="1">
    <citation type="submission" date="2020-05" db="EMBL/GenBank/DDBJ databases">
        <authorList>
            <person name="Khan S.A."/>
            <person name="Jeon C.O."/>
            <person name="Chun B.H."/>
        </authorList>
    </citation>
    <scope>NUCLEOTIDE SEQUENCE [LARGE SCALE GENOMIC DNA]</scope>
    <source>
        <strain evidence="2 3">B156</strain>
    </source>
</reference>
<comment type="caution">
    <text evidence="2">The sequence shown here is derived from an EMBL/GenBank/DDBJ whole genome shotgun (WGS) entry which is preliminary data.</text>
</comment>